<keyword evidence="6" id="KW-1185">Reference proteome</keyword>
<accession>A0A8K0JUF2</accession>
<evidence type="ECO:0000256" key="2">
    <source>
        <dbReference type="ARBA" id="ARBA00023054"/>
    </source>
</evidence>
<feature type="compositionally biased region" description="Acidic residues" evidence="3">
    <location>
        <begin position="349"/>
        <end position="358"/>
    </location>
</feature>
<comment type="caution">
    <text evidence="5">The sequence shown here is derived from an EMBL/GenBank/DDBJ whole genome shotgun (WGS) entry which is preliminary data.</text>
</comment>
<gene>
    <name evidence="5" type="ORF">J437_LFUL000869</name>
</gene>
<feature type="region of interest" description="Disordered" evidence="3">
    <location>
        <begin position="75"/>
        <end position="128"/>
    </location>
</feature>
<feature type="region of interest" description="Disordered" evidence="3">
    <location>
        <begin position="177"/>
        <end position="364"/>
    </location>
</feature>
<comment type="similarity">
    <text evidence="1">Belongs to the NSRP1 family.</text>
</comment>
<dbReference type="PANTHER" id="PTHR31938:SF4">
    <property type="entry name" value="NUCLEAR SPECKLE SPLICING REGULATORY PROTEIN 1"/>
    <property type="match status" value="1"/>
</dbReference>
<evidence type="ECO:0000313" key="6">
    <source>
        <dbReference type="Proteomes" id="UP000792457"/>
    </source>
</evidence>
<dbReference type="InterPro" id="IPR042816">
    <property type="entry name" value="Nsrp1"/>
</dbReference>
<dbReference type="Proteomes" id="UP000792457">
    <property type="component" value="Unassembled WGS sequence"/>
</dbReference>
<feature type="compositionally biased region" description="Basic and acidic residues" evidence="3">
    <location>
        <begin position="339"/>
        <end position="348"/>
    </location>
</feature>
<organism evidence="5 6">
    <name type="scientific">Ladona fulva</name>
    <name type="common">Scarce chaser dragonfly</name>
    <name type="synonym">Libellula fulva</name>
    <dbReference type="NCBI Taxonomy" id="123851"/>
    <lineage>
        <taxon>Eukaryota</taxon>
        <taxon>Metazoa</taxon>
        <taxon>Ecdysozoa</taxon>
        <taxon>Arthropoda</taxon>
        <taxon>Hexapoda</taxon>
        <taxon>Insecta</taxon>
        <taxon>Pterygota</taxon>
        <taxon>Palaeoptera</taxon>
        <taxon>Odonata</taxon>
        <taxon>Epiprocta</taxon>
        <taxon>Anisoptera</taxon>
        <taxon>Libelluloidea</taxon>
        <taxon>Libellulidae</taxon>
        <taxon>Ladona</taxon>
    </lineage>
</organism>
<evidence type="ECO:0000313" key="5">
    <source>
        <dbReference type="EMBL" id="KAG8222105.1"/>
    </source>
</evidence>
<dbReference type="GO" id="GO:0000381">
    <property type="term" value="P:regulation of alternative mRNA splicing, via spliceosome"/>
    <property type="evidence" value="ECO:0007669"/>
    <property type="project" value="InterPro"/>
</dbReference>
<dbReference type="AlphaFoldDB" id="A0A8K0JUF2"/>
<keyword evidence="2" id="KW-0175">Coiled coil</keyword>
<dbReference type="EMBL" id="KZ308123">
    <property type="protein sequence ID" value="KAG8222105.1"/>
    <property type="molecule type" value="Genomic_DNA"/>
</dbReference>
<feature type="compositionally biased region" description="Low complexity" evidence="3">
    <location>
        <begin position="270"/>
        <end position="290"/>
    </location>
</feature>
<dbReference type="InterPro" id="IPR018612">
    <property type="entry name" value="NSRP1_N"/>
</dbReference>
<evidence type="ECO:0000256" key="1">
    <source>
        <dbReference type="ARBA" id="ARBA00010126"/>
    </source>
</evidence>
<feature type="compositionally biased region" description="Polar residues" evidence="3">
    <location>
        <begin position="38"/>
        <end position="49"/>
    </location>
</feature>
<feature type="compositionally biased region" description="Basic and acidic residues" evidence="3">
    <location>
        <begin position="296"/>
        <end position="315"/>
    </location>
</feature>
<reference evidence="5" key="1">
    <citation type="submission" date="2013-04" db="EMBL/GenBank/DDBJ databases">
        <authorList>
            <person name="Qu J."/>
            <person name="Murali S.C."/>
            <person name="Bandaranaike D."/>
            <person name="Bellair M."/>
            <person name="Blankenburg K."/>
            <person name="Chao H."/>
            <person name="Dinh H."/>
            <person name="Doddapaneni H."/>
            <person name="Downs B."/>
            <person name="Dugan-Rocha S."/>
            <person name="Elkadiri S."/>
            <person name="Gnanaolivu R.D."/>
            <person name="Hernandez B."/>
            <person name="Javaid M."/>
            <person name="Jayaseelan J.C."/>
            <person name="Lee S."/>
            <person name="Li M."/>
            <person name="Ming W."/>
            <person name="Munidasa M."/>
            <person name="Muniz J."/>
            <person name="Nguyen L."/>
            <person name="Ongeri F."/>
            <person name="Osuji N."/>
            <person name="Pu L.-L."/>
            <person name="Puazo M."/>
            <person name="Qu C."/>
            <person name="Quiroz J."/>
            <person name="Raj R."/>
            <person name="Weissenberger G."/>
            <person name="Xin Y."/>
            <person name="Zou X."/>
            <person name="Han Y."/>
            <person name="Richards S."/>
            <person name="Worley K."/>
            <person name="Muzny D."/>
            <person name="Gibbs R."/>
        </authorList>
    </citation>
    <scope>NUCLEOTIDE SEQUENCE</scope>
    <source>
        <strain evidence="5">Sampled in the wild</strain>
    </source>
</reference>
<proteinExistence type="inferred from homology"/>
<evidence type="ECO:0000256" key="3">
    <source>
        <dbReference type="SAM" id="MobiDB-lite"/>
    </source>
</evidence>
<name>A0A8K0JUF2_LADFU</name>
<reference evidence="5" key="2">
    <citation type="submission" date="2017-10" db="EMBL/GenBank/DDBJ databases">
        <title>Ladona fulva Genome sequencing and assembly.</title>
        <authorList>
            <person name="Murali S."/>
            <person name="Richards S."/>
            <person name="Bandaranaike D."/>
            <person name="Bellair M."/>
            <person name="Blankenburg K."/>
            <person name="Chao H."/>
            <person name="Dinh H."/>
            <person name="Doddapaneni H."/>
            <person name="Dugan-Rocha S."/>
            <person name="Elkadiri S."/>
            <person name="Gnanaolivu R."/>
            <person name="Hernandez B."/>
            <person name="Skinner E."/>
            <person name="Javaid M."/>
            <person name="Lee S."/>
            <person name="Li M."/>
            <person name="Ming W."/>
            <person name="Munidasa M."/>
            <person name="Muniz J."/>
            <person name="Nguyen L."/>
            <person name="Hughes D."/>
            <person name="Osuji N."/>
            <person name="Pu L.-L."/>
            <person name="Puazo M."/>
            <person name="Qu C."/>
            <person name="Quiroz J."/>
            <person name="Raj R."/>
            <person name="Weissenberger G."/>
            <person name="Xin Y."/>
            <person name="Zou X."/>
            <person name="Han Y."/>
            <person name="Worley K."/>
            <person name="Muzny D."/>
            <person name="Gibbs R."/>
        </authorList>
    </citation>
    <scope>NUCLEOTIDE SEQUENCE</scope>
    <source>
        <strain evidence="5">Sampled in the wild</strain>
    </source>
</reference>
<feature type="compositionally biased region" description="Basic and acidic residues" evidence="3">
    <location>
        <begin position="99"/>
        <end position="128"/>
    </location>
</feature>
<evidence type="ECO:0000259" key="4">
    <source>
        <dbReference type="Pfam" id="PF09745"/>
    </source>
</evidence>
<sequence>MLLPKKANQNFQARPSIFGDDSDSDSGEGARSVGKSFKNASVQKRQTQLDIKKALEQDPTVYQYDEVYDAMEEKKLEQKSKKKDPEKKPKYIQALLVTAERRKREQERRTERKVQKEREAEGEEFKDKESFVTSAYRKKLEEFQRMDEEERLQDRIEELTDVAKQKDLSGFYRHLYQQKVCDGEDSTHTVKIKEEKDEEKIPLLENVSEDVEEKPPLAETYEESSQRATSKPEERRYRKRKMSSSDESDGEKDVGDKRGKVEEGSDADSDSSSSESSSGSSSESSSSSEGSGEDEPSGKSKVENGEGEKMEENEGPKPQINSDEKVNEVNYKMVNGDVGEQKTDSVKEGDEEVQENIPEEPKPNIWEKKTVGLVFEEALQRYLARKAARMAAES</sequence>
<protein>
    <recommendedName>
        <fullName evidence="4">Nuclear speckle splicing regulatory protein 1 N-terminal domain-containing protein</fullName>
    </recommendedName>
</protein>
<feature type="compositionally biased region" description="Basic and acidic residues" evidence="3">
    <location>
        <begin position="75"/>
        <end position="89"/>
    </location>
</feature>
<feature type="compositionally biased region" description="Basic and acidic residues" evidence="3">
    <location>
        <begin position="181"/>
        <end position="202"/>
    </location>
</feature>
<dbReference type="PANTHER" id="PTHR31938">
    <property type="entry name" value="NUCLEAR SPECKLE SPLICING REGULATORY PROTEIN 1"/>
    <property type="match status" value="1"/>
</dbReference>
<dbReference type="Pfam" id="PF09745">
    <property type="entry name" value="NSRP1_N"/>
    <property type="match status" value="1"/>
</dbReference>
<feature type="compositionally biased region" description="Basic and acidic residues" evidence="3">
    <location>
        <begin position="251"/>
        <end position="263"/>
    </location>
</feature>
<feature type="region of interest" description="Disordered" evidence="3">
    <location>
        <begin position="1"/>
        <end position="49"/>
    </location>
</feature>
<feature type="domain" description="Nuclear speckle splicing regulatory protein 1 N-terminal" evidence="4">
    <location>
        <begin position="48"/>
        <end position="165"/>
    </location>
</feature>
<dbReference type="OrthoDB" id="446635at2759"/>